<evidence type="ECO:0000313" key="8">
    <source>
        <dbReference type="EMBL" id="RHC94752.1"/>
    </source>
</evidence>
<feature type="transmembrane region" description="Helical" evidence="6">
    <location>
        <begin position="12"/>
        <end position="33"/>
    </location>
</feature>
<keyword evidence="4 6" id="KW-1133">Transmembrane helix</keyword>
<sequence length="427" mass="48435">MKNNQPVSTEKVYFWNLLGNLAFAGSSVLFTLIVTRMTSPMEADSFSLAYGIAAILVVVGMFQVRSYQGTDVLFRHSFTSYSIARCLSLLLMMAIFFPYLFVSGIDLHESSKIAIIGLYVLFRMCEAISDLFQGLFQRHERLDIAGKSMTIRYSFSTILLLAFLLITKSLTQSLLYLVVLNFIFVFCYDYVKSKEFETIDFSVKNLKRDLFDAITILKNCIPLFISGFLLAYIFNEPRIAIDSEIRLGHFIAGTQRDFNILFMPVFFMSLFILILRPLTTQLAILWKNKELKKFDAIIAKMFVIVLGVGLVLTVLAYLIGTPILSLVFGLPLNQHSTTLAILVFSGILYSIGIVFGDIMTVIRKQTYLLPVYLFMFIASKLTNNDLVQKMGLLGASLSFFIVMSVYFSGSLLAYFIARKIERKDYAH</sequence>
<dbReference type="GO" id="GO:0005886">
    <property type="term" value="C:plasma membrane"/>
    <property type="evidence" value="ECO:0007669"/>
    <property type="project" value="UniProtKB-SubCell"/>
</dbReference>
<dbReference type="Proteomes" id="UP000462658">
    <property type="component" value="Unassembled WGS sequence"/>
</dbReference>
<feature type="transmembrane region" description="Helical" evidence="6">
    <location>
        <begin position="45"/>
        <end position="62"/>
    </location>
</feature>
<gene>
    <name evidence="8" type="ORF">DW820_05260</name>
    <name evidence="7" type="ORF">GMC80_07390</name>
</gene>
<feature type="transmembrane region" description="Helical" evidence="6">
    <location>
        <begin position="150"/>
        <end position="167"/>
    </location>
</feature>
<proteinExistence type="predicted"/>
<reference evidence="8 9" key="1">
    <citation type="submission" date="2018-08" db="EMBL/GenBank/DDBJ databases">
        <title>A genome reference for cultivated species of the human gut microbiota.</title>
        <authorList>
            <person name="Zou Y."/>
            <person name="Xue W."/>
            <person name="Luo G."/>
        </authorList>
    </citation>
    <scope>NUCLEOTIDE SEQUENCE [LARGE SCALE GENOMIC DNA]</scope>
    <source>
        <strain evidence="8 9">AM33-3BH</strain>
    </source>
</reference>
<reference evidence="7 10" key="2">
    <citation type="journal article" date="2019" name="Nat. Med.">
        <title>A library of human gut bacterial isolates paired with longitudinal multiomics data enables mechanistic microbiome research.</title>
        <authorList>
            <person name="Poyet M."/>
            <person name="Groussin M."/>
            <person name="Gibbons S.M."/>
            <person name="Avila-Pacheco J."/>
            <person name="Jiang X."/>
            <person name="Kearney S.M."/>
            <person name="Perrotta A.R."/>
            <person name="Berdy B."/>
            <person name="Zhao S."/>
            <person name="Lieberman T.D."/>
            <person name="Swanson P.K."/>
            <person name="Smith M."/>
            <person name="Roesemann S."/>
            <person name="Alexander J.E."/>
            <person name="Rich S.A."/>
            <person name="Livny J."/>
            <person name="Vlamakis H."/>
            <person name="Clish C."/>
            <person name="Bullock K."/>
            <person name="Deik A."/>
            <person name="Scott J."/>
            <person name="Pierce K.A."/>
            <person name="Xavier R.J."/>
            <person name="Alm E.J."/>
        </authorList>
    </citation>
    <scope>NUCLEOTIDE SEQUENCE [LARGE SCALE GENOMIC DNA]</scope>
    <source>
        <strain evidence="7 10">BIOML-A10</strain>
    </source>
</reference>
<feature type="transmembrane region" description="Helical" evidence="6">
    <location>
        <begin position="366"/>
        <end position="383"/>
    </location>
</feature>
<dbReference type="EMBL" id="WMZA01000003">
    <property type="protein sequence ID" value="MTR63148.1"/>
    <property type="molecule type" value="Genomic_DNA"/>
</dbReference>
<name>A0A414PK82_STRPA</name>
<evidence type="ECO:0000313" key="9">
    <source>
        <dbReference type="Proteomes" id="UP000285773"/>
    </source>
</evidence>
<feature type="transmembrane region" description="Helical" evidence="6">
    <location>
        <begin position="258"/>
        <end position="276"/>
    </location>
</feature>
<evidence type="ECO:0000313" key="7">
    <source>
        <dbReference type="EMBL" id="MTR63148.1"/>
    </source>
</evidence>
<evidence type="ECO:0000256" key="6">
    <source>
        <dbReference type="SAM" id="Phobius"/>
    </source>
</evidence>
<evidence type="ECO:0000256" key="1">
    <source>
        <dbReference type="ARBA" id="ARBA00004651"/>
    </source>
</evidence>
<feature type="transmembrane region" description="Helical" evidence="6">
    <location>
        <begin position="83"/>
        <end position="101"/>
    </location>
</feature>
<feature type="transmembrane region" description="Helical" evidence="6">
    <location>
        <begin position="211"/>
        <end position="234"/>
    </location>
</feature>
<keyword evidence="5 6" id="KW-0472">Membrane</keyword>
<evidence type="ECO:0000256" key="3">
    <source>
        <dbReference type="ARBA" id="ARBA00022692"/>
    </source>
</evidence>
<keyword evidence="3 6" id="KW-0812">Transmembrane</keyword>
<organism evidence="8 9">
    <name type="scientific">Streptococcus parasanguinis</name>
    <dbReference type="NCBI Taxonomy" id="1318"/>
    <lineage>
        <taxon>Bacteria</taxon>
        <taxon>Bacillati</taxon>
        <taxon>Bacillota</taxon>
        <taxon>Bacilli</taxon>
        <taxon>Lactobacillales</taxon>
        <taxon>Streptococcaceae</taxon>
        <taxon>Streptococcus</taxon>
    </lineage>
</organism>
<evidence type="ECO:0000256" key="5">
    <source>
        <dbReference type="ARBA" id="ARBA00023136"/>
    </source>
</evidence>
<keyword evidence="2" id="KW-1003">Cell membrane</keyword>
<dbReference type="PANTHER" id="PTHR30250">
    <property type="entry name" value="PST FAMILY PREDICTED COLANIC ACID TRANSPORTER"/>
    <property type="match status" value="1"/>
</dbReference>
<dbReference type="InterPro" id="IPR050833">
    <property type="entry name" value="Poly_Biosynth_Transport"/>
</dbReference>
<evidence type="ECO:0000256" key="2">
    <source>
        <dbReference type="ARBA" id="ARBA00022475"/>
    </source>
</evidence>
<dbReference type="EMBL" id="QSIO01000002">
    <property type="protein sequence ID" value="RHC94752.1"/>
    <property type="molecule type" value="Genomic_DNA"/>
</dbReference>
<dbReference type="RefSeq" id="WP_049490918.1">
    <property type="nucleotide sequence ID" value="NZ_CAXSMM010000002.1"/>
</dbReference>
<dbReference type="AlphaFoldDB" id="A0A414PK82"/>
<evidence type="ECO:0000313" key="10">
    <source>
        <dbReference type="Proteomes" id="UP000462658"/>
    </source>
</evidence>
<protein>
    <submittedName>
        <fullName evidence="8">Lipopolysaccharide biosynthesis protein</fullName>
    </submittedName>
    <submittedName>
        <fullName evidence="7">Oligosaccharide flippase family protein</fullName>
    </submittedName>
</protein>
<feature type="transmembrane region" description="Helical" evidence="6">
    <location>
        <begin position="395"/>
        <end position="417"/>
    </location>
</feature>
<dbReference type="Proteomes" id="UP000285773">
    <property type="component" value="Unassembled WGS sequence"/>
</dbReference>
<feature type="transmembrane region" description="Helical" evidence="6">
    <location>
        <begin position="297"/>
        <end position="319"/>
    </location>
</feature>
<feature type="transmembrane region" description="Helical" evidence="6">
    <location>
        <begin position="113"/>
        <end position="129"/>
    </location>
</feature>
<dbReference type="PANTHER" id="PTHR30250:SF11">
    <property type="entry name" value="O-ANTIGEN TRANSPORTER-RELATED"/>
    <property type="match status" value="1"/>
</dbReference>
<feature type="transmembrane region" description="Helical" evidence="6">
    <location>
        <begin position="173"/>
        <end position="191"/>
    </location>
</feature>
<comment type="subcellular location">
    <subcellularLocation>
        <location evidence="1">Cell membrane</location>
        <topology evidence="1">Multi-pass membrane protein</topology>
    </subcellularLocation>
</comment>
<accession>A0A414PK82</accession>
<feature type="transmembrane region" description="Helical" evidence="6">
    <location>
        <begin position="339"/>
        <end position="359"/>
    </location>
</feature>
<comment type="caution">
    <text evidence="8">The sequence shown here is derived from an EMBL/GenBank/DDBJ whole genome shotgun (WGS) entry which is preliminary data.</text>
</comment>
<evidence type="ECO:0000256" key="4">
    <source>
        <dbReference type="ARBA" id="ARBA00022989"/>
    </source>
</evidence>